<dbReference type="EMBL" id="ATBP01000120">
    <property type="protein sequence ID" value="ETR72712.1"/>
    <property type="molecule type" value="Genomic_DNA"/>
</dbReference>
<name>A0A1V1PCS2_9BACT</name>
<sequence>MRLMKMMDYDFKVANNWQYYVSEIIAYKLCIRCFFIIVHHLHQTNQSSDRRITIQTMNHVYQLSVNLVQKMTNDNLNSGHFGYTRINSHVFAF</sequence>
<evidence type="ECO:0000313" key="2">
    <source>
        <dbReference type="Proteomes" id="UP000189670"/>
    </source>
</evidence>
<proteinExistence type="predicted"/>
<organism evidence="1 2">
    <name type="scientific">Candidatus Magnetoglobus multicellularis str. Araruama</name>
    <dbReference type="NCBI Taxonomy" id="890399"/>
    <lineage>
        <taxon>Bacteria</taxon>
        <taxon>Pseudomonadati</taxon>
        <taxon>Thermodesulfobacteriota</taxon>
        <taxon>Desulfobacteria</taxon>
        <taxon>Desulfobacterales</taxon>
        <taxon>Desulfobacteraceae</taxon>
        <taxon>Candidatus Magnetoglobus</taxon>
    </lineage>
</organism>
<gene>
    <name evidence="1" type="ORF">OMM_07371</name>
</gene>
<reference evidence="2" key="1">
    <citation type="submission" date="2012-11" db="EMBL/GenBank/DDBJ databases">
        <authorList>
            <person name="Lucero-Rivera Y.E."/>
            <person name="Tovar-Ramirez D."/>
        </authorList>
    </citation>
    <scope>NUCLEOTIDE SEQUENCE [LARGE SCALE GENOMIC DNA]</scope>
    <source>
        <strain evidence="2">Araruama</strain>
    </source>
</reference>
<dbReference type="AlphaFoldDB" id="A0A1V1PCS2"/>
<comment type="caution">
    <text evidence="1">The sequence shown here is derived from an EMBL/GenBank/DDBJ whole genome shotgun (WGS) entry which is preliminary data.</text>
</comment>
<accession>A0A1V1PCS2</accession>
<evidence type="ECO:0000313" key="1">
    <source>
        <dbReference type="EMBL" id="ETR72712.1"/>
    </source>
</evidence>
<dbReference type="Proteomes" id="UP000189670">
    <property type="component" value="Unassembled WGS sequence"/>
</dbReference>
<protein>
    <submittedName>
        <fullName evidence="1">Uncharacterized protein</fullName>
    </submittedName>
</protein>